<dbReference type="Proteomes" id="UP001304895">
    <property type="component" value="Unassembled WGS sequence"/>
</dbReference>
<evidence type="ECO:0000313" key="2">
    <source>
        <dbReference type="EMBL" id="KAK4130342.1"/>
    </source>
</evidence>
<gene>
    <name evidence="2" type="ORF">BT67DRAFT_227320</name>
</gene>
<feature type="region of interest" description="Disordered" evidence="1">
    <location>
        <begin position="98"/>
        <end position="130"/>
    </location>
</feature>
<evidence type="ECO:0000256" key="1">
    <source>
        <dbReference type="SAM" id="MobiDB-lite"/>
    </source>
</evidence>
<dbReference type="AlphaFoldDB" id="A0AAN6Z9S0"/>
<sequence>MSDTLTPSPHSPIAYRNHALPIYMSWPPLFPGQTPPVGGKARRHARGAMYVLQTAQQQRNTIELAVRSLFSLMDGIGWDGMGFVSATGVVGVAGPAEERNTTTGAAHDMRAGGEKAAADHDHDLMPTARLPPVSESRSLCGWQQPAPPHPPAHLPTCWIQQTVDTAPHRDDCVRVHNLSCSATRRGQCRIVCRWAQRVFRTAVCSVESRG</sequence>
<comment type="caution">
    <text evidence="2">The sequence shown here is derived from an EMBL/GenBank/DDBJ whole genome shotgun (WGS) entry which is preliminary data.</text>
</comment>
<keyword evidence="3" id="KW-1185">Reference proteome</keyword>
<proteinExistence type="predicted"/>
<accession>A0AAN6Z9S0</accession>
<name>A0AAN6Z9S0_9PEZI</name>
<organism evidence="2 3">
    <name type="scientific">Trichocladium antarcticum</name>
    <dbReference type="NCBI Taxonomy" id="1450529"/>
    <lineage>
        <taxon>Eukaryota</taxon>
        <taxon>Fungi</taxon>
        <taxon>Dikarya</taxon>
        <taxon>Ascomycota</taxon>
        <taxon>Pezizomycotina</taxon>
        <taxon>Sordariomycetes</taxon>
        <taxon>Sordariomycetidae</taxon>
        <taxon>Sordariales</taxon>
        <taxon>Chaetomiaceae</taxon>
        <taxon>Trichocladium</taxon>
    </lineage>
</organism>
<reference evidence="2" key="2">
    <citation type="submission" date="2023-05" db="EMBL/GenBank/DDBJ databases">
        <authorList>
            <consortium name="Lawrence Berkeley National Laboratory"/>
            <person name="Steindorff A."/>
            <person name="Hensen N."/>
            <person name="Bonometti L."/>
            <person name="Westerberg I."/>
            <person name="Brannstrom I.O."/>
            <person name="Guillou S."/>
            <person name="Cros-Aarteil S."/>
            <person name="Calhoun S."/>
            <person name="Haridas S."/>
            <person name="Kuo A."/>
            <person name="Mondo S."/>
            <person name="Pangilinan J."/>
            <person name="Riley R."/>
            <person name="Labutti K."/>
            <person name="Andreopoulos B."/>
            <person name="Lipzen A."/>
            <person name="Chen C."/>
            <person name="Yanf M."/>
            <person name="Daum C."/>
            <person name="Ng V."/>
            <person name="Clum A."/>
            <person name="Ohm R."/>
            <person name="Martin F."/>
            <person name="Silar P."/>
            <person name="Natvig D."/>
            <person name="Lalanne C."/>
            <person name="Gautier V."/>
            <person name="Ament-Velasquez S.L."/>
            <person name="Kruys A."/>
            <person name="Hutchinson M.I."/>
            <person name="Powell A.J."/>
            <person name="Barry K."/>
            <person name="Miller A.N."/>
            <person name="Grigoriev I.V."/>
            <person name="Debuchy R."/>
            <person name="Gladieux P."/>
            <person name="Thoren M.H."/>
            <person name="Johannesson H."/>
        </authorList>
    </citation>
    <scope>NUCLEOTIDE SEQUENCE</scope>
    <source>
        <strain evidence="2">CBS 123565</strain>
    </source>
</reference>
<protein>
    <submittedName>
        <fullName evidence="2">Uncharacterized protein</fullName>
    </submittedName>
</protein>
<reference evidence="2" key="1">
    <citation type="journal article" date="2023" name="Mol. Phylogenet. Evol.">
        <title>Genome-scale phylogeny and comparative genomics of the fungal order Sordariales.</title>
        <authorList>
            <person name="Hensen N."/>
            <person name="Bonometti L."/>
            <person name="Westerberg I."/>
            <person name="Brannstrom I.O."/>
            <person name="Guillou S."/>
            <person name="Cros-Aarteil S."/>
            <person name="Calhoun S."/>
            <person name="Haridas S."/>
            <person name="Kuo A."/>
            <person name="Mondo S."/>
            <person name="Pangilinan J."/>
            <person name="Riley R."/>
            <person name="LaButti K."/>
            <person name="Andreopoulos B."/>
            <person name="Lipzen A."/>
            <person name="Chen C."/>
            <person name="Yan M."/>
            <person name="Daum C."/>
            <person name="Ng V."/>
            <person name="Clum A."/>
            <person name="Steindorff A."/>
            <person name="Ohm R.A."/>
            <person name="Martin F."/>
            <person name="Silar P."/>
            <person name="Natvig D.O."/>
            <person name="Lalanne C."/>
            <person name="Gautier V."/>
            <person name="Ament-Velasquez S.L."/>
            <person name="Kruys A."/>
            <person name="Hutchinson M.I."/>
            <person name="Powell A.J."/>
            <person name="Barry K."/>
            <person name="Miller A.N."/>
            <person name="Grigoriev I.V."/>
            <person name="Debuchy R."/>
            <person name="Gladieux P."/>
            <person name="Hiltunen Thoren M."/>
            <person name="Johannesson H."/>
        </authorList>
    </citation>
    <scope>NUCLEOTIDE SEQUENCE</scope>
    <source>
        <strain evidence="2">CBS 123565</strain>
    </source>
</reference>
<feature type="compositionally biased region" description="Basic and acidic residues" evidence="1">
    <location>
        <begin position="107"/>
        <end position="124"/>
    </location>
</feature>
<evidence type="ECO:0000313" key="3">
    <source>
        <dbReference type="Proteomes" id="UP001304895"/>
    </source>
</evidence>
<dbReference type="EMBL" id="MU853438">
    <property type="protein sequence ID" value="KAK4130342.1"/>
    <property type="molecule type" value="Genomic_DNA"/>
</dbReference>